<dbReference type="GO" id="GO:0016301">
    <property type="term" value="F:kinase activity"/>
    <property type="evidence" value="ECO:0007669"/>
    <property type="project" value="UniProtKB-KW"/>
</dbReference>
<dbReference type="EC" id="2.7.13.3" evidence="3"/>
<dbReference type="PANTHER" id="PTHR43711">
    <property type="entry name" value="TWO-COMPONENT HISTIDINE KINASE"/>
    <property type="match status" value="1"/>
</dbReference>
<feature type="domain" description="Histidine kinase" evidence="10">
    <location>
        <begin position="212"/>
        <end position="428"/>
    </location>
</feature>
<evidence type="ECO:0000256" key="8">
    <source>
        <dbReference type="SAM" id="MobiDB-lite"/>
    </source>
</evidence>
<comment type="caution">
    <text evidence="11">The sequence shown here is derived from an EMBL/GenBank/DDBJ whole genome shotgun (WGS) entry which is preliminary data.</text>
</comment>
<keyword evidence="9" id="KW-0812">Transmembrane</keyword>
<protein>
    <recommendedName>
        <fullName evidence="3">histidine kinase</fullName>
        <ecNumber evidence="3">2.7.13.3</ecNumber>
    </recommendedName>
</protein>
<feature type="transmembrane region" description="Helical" evidence="9">
    <location>
        <begin position="169"/>
        <end position="192"/>
    </location>
</feature>
<evidence type="ECO:0000256" key="9">
    <source>
        <dbReference type="SAM" id="Phobius"/>
    </source>
</evidence>
<dbReference type="Pfam" id="PF02518">
    <property type="entry name" value="HATPase_c"/>
    <property type="match status" value="1"/>
</dbReference>
<gene>
    <name evidence="11" type="ORF">GCM10023196_040980</name>
</gene>
<dbReference type="Gene3D" id="1.10.287.130">
    <property type="match status" value="1"/>
</dbReference>
<dbReference type="InterPro" id="IPR050736">
    <property type="entry name" value="Sensor_HK_Regulatory"/>
</dbReference>
<keyword evidence="6 11" id="KW-0418">Kinase</keyword>
<dbReference type="InterPro" id="IPR003594">
    <property type="entry name" value="HATPase_dom"/>
</dbReference>
<proteinExistence type="predicted"/>
<evidence type="ECO:0000256" key="4">
    <source>
        <dbReference type="ARBA" id="ARBA00022553"/>
    </source>
</evidence>
<keyword evidence="9" id="KW-1133">Transmembrane helix</keyword>
<name>A0ABP8UDN1_9ACTN</name>
<keyword evidence="4" id="KW-0597">Phosphoprotein</keyword>
<feature type="region of interest" description="Disordered" evidence="8">
    <location>
        <begin position="430"/>
        <end position="473"/>
    </location>
</feature>
<comment type="catalytic activity">
    <reaction evidence="1">
        <text>ATP + protein L-histidine = ADP + protein N-phospho-L-histidine.</text>
        <dbReference type="EC" id="2.7.13.3"/>
    </reaction>
</comment>
<dbReference type="InterPro" id="IPR003661">
    <property type="entry name" value="HisK_dim/P_dom"/>
</dbReference>
<keyword evidence="5" id="KW-0808">Transferase</keyword>
<feature type="transmembrane region" description="Helical" evidence="9">
    <location>
        <begin position="43"/>
        <end position="66"/>
    </location>
</feature>
<evidence type="ECO:0000259" key="10">
    <source>
        <dbReference type="PROSITE" id="PS50109"/>
    </source>
</evidence>
<evidence type="ECO:0000313" key="12">
    <source>
        <dbReference type="Proteomes" id="UP001501442"/>
    </source>
</evidence>
<dbReference type="PROSITE" id="PS50109">
    <property type="entry name" value="HIS_KIN"/>
    <property type="match status" value="1"/>
</dbReference>
<feature type="region of interest" description="Disordered" evidence="8">
    <location>
        <begin position="1"/>
        <end position="24"/>
    </location>
</feature>
<dbReference type="InterPro" id="IPR036097">
    <property type="entry name" value="HisK_dim/P_sf"/>
</dbReference>
<keyword evidence="9" id="KW-0472">Membrane</keyword>
<dbReference type="EMBL" id="BAABHK010000005">
    <property type="protein sequence ID" value="GAA4627701.1"/>
    <property type="molecule type" value="Genomic_DNA"/>
</dbReference>
<sequence>MSRIAGPRGGGAVSGSPAHPGGGAVIRAPDLERRLLVRARTVITAQVAGAVTLVIALVGVLVYGVTIDGQGSSARRDLAGAVARADIAHPPPCIWLFELRGAALTTSPGAPTDLPVRTELRRVAAGHRPRTGRFTVGRRAYIVRTEFRAGVVRQAVIDLRYQVEERRRLYEALAAAEAAGLLAALLVGQLLARRAIAPLGEALARQRRFVADASHELRTPLTQLHTRAQLLERRLRPDADPSALATEVRRMVTGTRQLGEVIDDLLLSAQLRQTRRLFGPVDLGALTDGLIIAESARAEAREVTLEVRLRDLGPHVVRGVEPALRRVVTSLVDNAFGHTAPGGHITVTLSRDGAMVELEVRDDGVGLDPRDAERLFTRFARGEHGAGRRFGLGLALVREVVDGHGGTIEVDGRPGAGAAFTVRLPAERTAATARSAGVEPSTRTEPADQAEPAGDPVSPSPPRPVAARRSPSR</sequence>
<evidence type="ECO:0000256" key="7">
    <source>
        <dbReference type="ARBA" id="ARBA00023012"/>
    </source>
</evidence>
<dbReference type="SUPFAM" id="SSF47384">
    <property type="entry name" value="Homodimeric domain of signal transducing histidine kinase"/>
    <property type="match status" value="1"/>
</dbReference>
<evidence type="ECO:0000256" key="1">
    <source>
        <dbReference type="ARBA" id="ARBA00000085"/>
    </source>
</evidence>
<keyword evidence="7" id="KW-0902">Two-component regulatory system</keyword>
<dbReference type="Pfam" id="PF00512">
    <property type="entry name" value="HisKA"/>
    <property type="match status" value="1"/>
</dbReference>
<evidence type="ECO:0000256" key="6">
    <source>
        <dbReference type="ARBA" id="ARBA00022777"/>
    </source>
</evidence>
<dbReference type="SMART" id="SM00388">
    <property type="entry name" value="HisKA"/>
    <property type="match status" value="1"/>
</dbReference>
<evidence type="ECO:0000256" key="3">
    <source>
        <dbReference type="ARBA" id="ARBA00012438"/>
    </source>
</evidence>
<organism evidence="11 12">
    <name type="scientific">Actinoallomurus vinaceus</name>
    <dbReference type="NCBI Taxonomy" id="1080074"/>
    <lineage>
        <taxon>Bacteria</taxon>
        <taxon>Bacillati</taxon>
        <taxon>Actinomycetota</taxon>
        <taxon>Actinomycetes</taxon>
        <taxon>Streptosporangiales</taxon>
        <taxon>Thermomonosporaceae</taxon>
        <taxon>Actinoallomurus</taxon>
    </lineage>
</organism>
<dbReference type="PRINTS" id="PR00344">
    <property type="entry name" value="BCTRLSENSOR"/>
</dbReference>
<accession>A0ABP8UDN1</accession>
<dbReference type="CDD" id="cd00082">
    <property type="entry name" value="HisKA"/>
    <property type="match status" value="1"/>
</dbReference>
<dbReference type="InterPro" id="IPR004358">
    <property type="entry name" value="Sig_transdc_His_kin-like_C"/>
</dbReference>
<keyword evidence="12" id="KW-1185">Reference proteome</keyword>
<evidence type="ECO:0000256" key="2">
    <source>
        <dbReference type="ARBA" id="ARBA00004236"/>
    </source>
</evidence>
<comment type="subcellular location">
    <subcellularLocation>
        <location evidence="2">Cell membrane</location>
    </subcellularLocation>
</comment>
<dbReference type="PANTHER" id="PTHR43711:SF28">
    <property type="entry name" value="SENSOR HISTIDINE KINASE YXDK"/>
    <property type="match status" value="1"/>
</dbReference>
<dbReference type="InterPro" id="IPR036890">
    <property type="entry name" value="HATPase_C_sf"/>
</dbReference>
<evidence type="ECO:0000313" key="11">
    <source>
        <dbReference type="EMBL" id="GAA4627701.1"/>
    </source>
</evidence>
<dbReference type="InterPro" id="IPR005467">
    <property type="entry name" value="His_kinase_dom"/>
</dbReference>
<dbReference type="Gene3D" id="3.30.565.10">
    <property type="entry name" value="Histidine kinase-like ATPase, C-terminal domain"/>
    <property type="match status" value="1"/>
</dbReference>
<dbReference type="CDD" id="cd00075">
    <property type="entry name" value="HATPase"/>
    <property type="match status" value="1"/>
</dbReference>
<evidence type="ECO:0000256" key="5">
    <source>
        <dbReference type="ARBA" id="ARBA00022679"/>
    </source>
</evidence>
<reference evidence="12" key="1">
    <citation type="journal article" date="2019" name="Int. J. Syst. Evol. Microbiol.">
        <title>The Global Catalogue of Microorganisms (GCM) 10K type strain sequencing project: providing services to taxonomists for standard genome sequencing and annotation.</title>
        <authorList>
            <consortium name="The Broad Institute Genomics Platform"/>
            <consortium name="The Broad Institute Genome Sequencing Center for Infectious Disease"/>
            <person name="Wu L."/>
            <person name="Ma J."/>
        </authorList>
    </citation>
    <scope>NUCLEOTIDE SEQUENCE [LARGE SCALE GENOMIC DNA]</scope>
    <source>
        <strain evidence="12">JCM 17939</strain>
    </source>
</reference>
<dbReference type="SUPFAM" id="SSF55874">
    <property type="entry name" value="ATPase domain of HSP90 chaperone/DNA topoisomerase II/histidine kinase"/>
    <property type="match status" value="1"/>
</dbReference>
<dbReference type="SMART" id="SM00387">
    <property type="entry name" value="HATPase_c"/>
    <property type="match status" value="1"/>
</dbReference>
<dbReference type="Proteomes" id="UP001501442">
    <property type="component" value="Unassembled WGS sequence"/>
</dbReference>